<evidence type="ECO:0008006" key="3">
    <source>
        <dbReference type="Google" id="ProtNLM"/>
    </source>
</evidence>
<keyword evidence="2" id="KW-1185">Reference proteome</keyword>
<accession>A0ABR1G0V4</accession>
<evidence type="ECO:0000313" key="2">
    <source>
        <dbReference type="Proteomes" id="UP001363151"/>
    </source>
</evidence>
<dbReference type="InterPro" id="IPR057481">
    <property type="entry name" value="Decapeptide"/>
</dbReference>
<organism evidence="1 2">
    <name type="scientific">Aureococcus anophagefferens</name>
    <name type="common">Harmful bloom alga</name>
    <dbReference type="NCBI Taxonomy" id="44056"/>
    <lineage>
        <taxon>Eukaryota</taxon>
        <taxon>Sar</taxon>
        <taxon>Stramenopiles</taxon>
        <taxon>Ochrophyta</taxon>
        <taxon>Pelagophyceae</taxon>
        <taxon>Pelagomonadales</taxon>
        <taxon>Pelagomonadaceae</taxon>
        <taxon>Aureococcus</taxon>
    </lineage>
</organism>
<reference evidence="1 2" key="1">
    <citation type="submission" date="2024-03" db="EMBL/GenBank/DDBJ databases">
        <title>Aureococcus anophagefferens CCMP1851 and Kratosvirus quantuckense: Draft genome of a second virus-susceptible host strain in the model system.</title>
        <authorList>
            <person name="Chase E."/>
            <person name="Truchon A.R."/>
            <person name="Schepens W."/>
            <person name="Wilhelm S.W."/>
        </authorList>
    </citation>
    <scope>NUCLEOTIDE SEQUENCE [LARGE SCALE GENOMIC DNA]</scope>
    <source>
        <strain evidence="1 2">CCMP1851</strain>
    </source>
</reference>
<evidence type="ECO:0000313" key="1">
    <source>
        <dbReference type="EMBL" id="KAK7242064.1"/>
    </source>
</evidence>
<sequence>MGLSATTGRARVRELRTGAGATAARLRALGVSLDDLVAARCFDASELRAGGASAQELRDRGVPLADILRAGYAPEELRVADAADPGALLDAGYAWDDVAEAFDLKRPDKLALLHLMHALKRSRS</sequence>
<comment type="caution">
    <text evidence="1">The sequence shown here is derived from an EMBL/GenBank/DDBJ whole genome shotgun (WGS) entry which is preliminary data.</text>
</comment>
<protein>
    <recommendedName>
        <fullName evidence="3">SAM domain-containing protein</fullName>
    </recommendedName>
</protein>
<proteinExistence type="predicted"/>
<gene>
    <name evidence="1" type="ORF">SO694_00018476</name>
</gene>
<dbReference type="Pfam" id="PF25296">
    <property type="entry name" value="Decapeptide"/>
    <property type="match status" value="1"/>
</dbReference>
<name>A0ABR1G0V4_AURAN</name>
<dbReference type="EMBL" id="JBBJCI010000151">
    <property type="protein sequence ID" value="KAK7242064.1"/>
    <property type="molecule type" value="Genomic_DNA"/>
</dbReference>
<dbReference type="Proteomes" id="UP001363151">
    <property type="component" value="Unassembled WGS sequence"/>
</dbReference>